<feature type="domain" description="Aminoglycoside phosphotransferase" evidence="1">
    <location>
        <begin position="25"/>
        <end position="200"/>
    </location>
</feature>
<dbReference type="Gene3D" id="3.90.1200.10">
    <property type="match status" value="1"/>
</dbReference>
<dbReference type="OrthoDB" id="4177236at2759"/>
<keyword evidence="3" id="KW-1185">Reference proteome</keyword>
<organism evidence="2 3">
    <name type="scientific">Xylaria hypoxylon</name>
    <dbReference type="NCBI Taxonomy" id="37992"/>
    <lineage>
        <taxon>Eukaryota</taxon>
        <taxon>Fungi</taxon>
        <taxon>Dikarya</taxon>
        <taxon>Ascomycota</taxon>
        <taxon>Pezizomycotina</taxon>
        <taxon>Sordariomycetes</taxon>
        <taxon>Xylariomycetidae</taxon>
        <taxon>Xylariales</taxon>
        <taxon>Xylariaceae</taxon>
        <taxon>Xylaria</taxon>
    </lineage>
</organism>
<gene>
    <name evidence="2" type="ORF">E0Z10_g3602</name>
</gene>
<dbReference type="Pfam" id="PF01636">
    <property type="entry name" value="APH"/>
    <property type="match status" value="1"/>
</dbReference>
<sequence>MFVVRVGEHFIAKYGANIRSIEGENMLFVKNHTTIPVPEVYAMYTFGEGNTMIIMEFIRGTTLQRYLRTQGWQECNAVSKELRAQVQELQRIPAPPYYGALGRRPIVDAYRSRELGPFDTSVEFVNATFDIMFSHRSSQRFADIKKFFSISLNTVATALGHTHPVFTHGDIHEDNIIVREDGMPVLIDYEMSGFYPAFQEGLVAERLDAEIDFIDDKFDEERQIITDAHEAWVNAEIEEPSSENEESDSDDSQ</sequence>
<reference evidence="2 3" key="1">
    <citation type="submission" date="2019-03" db="EMBL/GenBank/DDBJ databases">
        <title>Draft genome sequence of Xylaria hypoxylon DSM 108379, a ubiquitous saprotrophic-parasitic fungi on hardwood.</title>
        <authorList>
            <person name="Buettner E."/>
            <person name="Leonhardt S."/>
            <person name="Gebauer A.M."/>
            <person name="Liers C."/>
            <person name="Hofrichter M."/>
            <person name="Kellner H."/>
        </authorList>
    </citation>
    <scope>NUCLEOTIDE SEQUENCE [LARGE SCALE GENOMIC DNA]</scope>
    <source>
        <strain evidence="2 3">DSM 108379</strain>
    </source>
</reference>
<dbReference type="InterPro" id="IPR011009">
    <property type="entry name" value="Kinase-like_dom_sf"/>
</dbReference>
<dbReference type="SUPFAM" id="SSF56112">
    <property type="entry name" value="Protein kinase-like (PK-like)"/>
    <property type="match status" value="1"/>
</dbReference>
<evidence type="ECO:0000259" key="1">
    <source>
        <dbReference type="Pfam" id="PF01636"/>
    </source>
</evidence>
<dbReference type="Gene3D" id="3.30.200.150">
    <property type="match status" value="1"/>
</dbReference>
<dbReference type="AlphaFoldDB" id="A0A4Z0Z723"/>
<protein>
    <recommendedName>
        <fullName evidence="1">Aminoglycoside phosphotransferase domain-containing protein</fullName>
    </recommendedName>
</protein>
<proteinExistence type="predicted"/>
<dbReference type="Proteomes" id="UP000297716">
    <property type="component" value="Unassembled WGS sequence"/>
</dbReference>
<evidence type="ECO:0000313" key="2">
    <source>
        <dbReference type="EMBL" id="TGJ85176.1"/>
    </source>
</evidence>
<evidence type="ECO:0000313" key="3">
    <source>
        <dbReference type="Proteomes" id="UP000297716"/>
    </source>
</evidence>
<dbReference type="EMBL" id="SKBN01000051">
    <property type="protein sequence ID" value="TGJ85176.1"/>
    <property type="molecule type" value="Genomic_DNA"/>
</dbReference>
<dbReference type="PANTHER" id="PTHR21310:SF48">
    <property type="entry name" value="AMINOGLYCOSIDE PHOSPHOTRANSFERASE DOMAIN-CONTAINING PROTEIN"/>
    <property type="match status" value="1"/>
</dbReference>
<dbReference type="STRING" id="37992.A0A4Z0Z723"/>
<accession>A0A4Z0Z723</accession>
<name>A0A4Z0Z723_9PEZI</name>
<dbReference type="InterPro" id="IPR051678">
    <property type="entry name" value="AGP_Transferase"/>
</dbReference>
<dbReference type="PANTHER" id="PTHR21310">
    <property type="entry name" value="AMINOGLYCOSIDE PHOSPHOTRANSFERASE-RELATED-RELATED"/>
    <property type="match status" value="1"/>
</dbReference>
<comment type="caution">
    <text evidence="2">The sequence shown here is derived from an EMBL/GenBank/DDBJ whole genome shotgun (WGS) entry which is preliminary data.</text>
</comment>
<dbReference type="InterPro" id="IPR002575">
    <property type="entry name" value="Aminoglycoside_PTrfase"/>
</dbReference>